<protein>
    <submittedName>
        <fullName evidence="1">Uncharacterized protein</fullName>
    </submittedName>
</protein>
<keyword evidence="2" id="KW-1185">Reference proteome</keyword>
<dbReference type="Proteomes" id="UP001155182">
    <property type="component" value="Unassembled WGS sequence"/>
</dbReference>
<accession>A0A9X2JC18</accession>
<proteinExistence type="predicted"/>
<evidence type="ECO:0000313" key="2">
    <source>
        <dbReference type="Proteomes" id="UP001155182"/>
    </source>
</evidence>
<comment type="caution">
    <text evidence="1">The sequence shown here is derived from an EMBL/GenBank/DDBJ whole genome shotgun (WGS) entry which is preliminary data.</text>
</comment>
<evidence type="ECO:0000313" key="1">
    <source>
        <dbReference type="EMBL" id="MCO4293062.1"/>
    </source>
</evidence>
<gene>
    <name evidence="1" type="ORF">NF867_09320</name>
</gene>
<reference evidence="1" key="1">
    <citation type="submission" date="2022-06" db="EMBL/GenBank/DDBJ databases">
        <title>Solitalea sp. MAHUQ-68 isolated from rhizospheric soil.</title>
        <authorList>
            <person name="Huq M.A."/>
        </authorList>
    </citation>
    <scope>NUCLEOTIDE SEQUENCE</scope>
    <source>
        <strain evidence="1">MAHUQ-68</strain>
    </source>
</reference>
<name>A0A9X2JC18_9SPHI</name>
<dbReference type="AlphaFoldDB" id="A0A9X2JC18"/>
<sequence>MLNDLNLSIRFKERPIVNTAIAKAHPYDFVSEDFPDIKSIENTHYCAALLAKIKNWKLQECQEFIRHQIKGLIEPIAWLNSLRMLLANQVDKDTDKFVTLNWLMKHALVVDELRDYELGQCKKERKFDFDQVSKELEKLNSFSEKMKYLIERKTEFLQYQPTEPKVSKPSFALQVDLEMEKIQKLEDLAQRTPVSSNFTNIKLRWNGQINVLADIFFQFMTIRVDGIPLIDCSIPSLTEFIIQSFEDKDGKPLSAETLKTILRPNRYDKRPKDGRIEISDLLEK</sequence>
<dbReference type="RefSeq" id="WP_252587557.1">
    <property type="nucleotide sequence ID" value="NZ_JAMWYS010000030.1"/>
</dbReference>
<organism evidence="1 2">
    <name type="scientific">Solitalea agri</name>
    <dbReference type="NCBI Taxonomy" id="2953739"/>
    <lineage>
        <taxon>Bacteria</taxon>
        <taxon>Pseudomonadati</taxon>
        <taxon>Bacteroidota</taxon>
        <taxon>Sphingobacteriia</taxon>
        <taxon>Sphingobacteriales</taxon>
        <taxon>Sphingobacteriaceae</taxon>
        <taxon>Solitalea</taxon>
    </lineage>
</organism>
<dbReference type="EMBL" id="JAMWYS010000030">
    <property type="protein sequence ID" value="MCO4293062.1"/>
    <property type="molecule type" value="Genomic_DNA"/>
</dbReference>